<evidence type="ECO:0000256" key="5">
    <source>
        <dbReference type="ARBA" id="ARBA00023004"/>
    </source>
</evidence>
<dbReference type="InterPro" id="IPR045854">
    <property type="entry name" value="NO2/SO3_Rdtase_4Fe4S_sf"/>
</dbReference>
<accession>A0A3M4WC89</accession>
<evidence type="ECO:0000259" key="8">
    <source>
        <dbReference type="Pfam" id="PF03460"/>
    </source>
</evidence>
<keyword evidence="3" id="KW-0479">Metal-binding</keyword>
<dbReference type="InterPro" id="IPR051329">
    <property type="entry name" value="NIR_SIR_4Fe-4S"/>
</dbReference>
<dbReference type="InterPro" id="IPR036136">
    <property type="entry name" value="Nit/Sulf_reduc_fer-like_dom_sf"/>
</dbReference>
<keyword evidence="4" id="KW-0560">Oxidoreductase</keyword>
<dbReference type="SUPFAM" id="SSF56014">
    <property type="entry name" value="Nitrite and sulphite reductase 4Fe-4S domain-like"/>
    <property type="match status" value="2"/>
</dbReference>
<evidence type="ECO:0000256" key="6">
    <source>
        <dbReference type="ARBA" id="ARBA00023014"/>
    </source>
</evidence>
<dbReference type="GO" id="GO:0016491">
    <property type="term" value="F:oxidoreductase activity"/>
    <property type="evidence" value="ECO:0007669"/>
    <property type="project" value="UniProtKB-KW"/>
</dbReference>
<name>A0A3M4WC89_PSECI</name>
<dbReference type="AlphaFoldDB" id="A0A3M4WC89"/>
<evidence type="ECO:0000256" key="4">
    <source>
        <dbReference type="ARBA" id="ARBA00023002"/>
    </source>
</evidence>
<dbReference type="GO" id="GO:0046872">
    <property type="term" value="F:metal ion binding"/>
    <property type="evidence" value="ECO:0007669"/>
    <property type="project" value="UniProtKB-KW"/>
</dbReference>
<evidence type="ECO:0000256" key="3">
    <source>
        <dbReference type="ARBA" id="ARBA00022723"/>
    </source>
</evidence>
<keyword evidence="2" id="KW-0349">Heme</keyword>
<dbReference type="GO" id="GO:0051539">
    <property type="term" value="F:4 iron, 4 sulfur cluster binding"/>
    <property type="evidence" value="ECO:0007669"/>
    <property type="project" value="UniProtKB-KW"/>
</dbReference>
<keyword evidence="6" id="KW-0411">Iron-sulfur</keyword>
<feature type="domain" description="Nitrite/Sulfite reductase ferredoxin-like" evidence="8">
    <location>
        <begin position="283"/>
        <end position="350"/>
    </location>
</feature>
<dbReference type="NCBIfam" id="TIGR02435">
    <property type="entry name" value="CobG"/>
    <property type="match status" value="1"/>
</dbReference>
<evidence type="ECO:0000259" key="7">
    <source>
        <dbReference type="Pfam" id="PF01077"/>
    </source>
</evidence>
<evidence type="ECO:0000313" key="9">
    <source>
        <dbReference type="EMBL" id="RMR61665.1"/>
    </source>
</evidence>
<gene>
    <name evidence="9" type="ORF">ALP84_04940</name>
</gene>
<comment type="caution">
    <text evidence="9">The sequence shown here is derived from an EMBL/GenBank/DDBJ whole genome shotgun (WGS) entry which is preliminary data.</text>
</comment>
<dbReference type="InterPro" id="IPR006067">
    <property type="entry name" value="NO2/SO3_Rdtase_4Fe4S_dom"/>
</dbReference>
<dbReference type="EMBL" id="RBRY01000031">
    <property type="protein sequence ID" value="RMR61665.1"/>
    <property type="molecule type" value="Genomic_DNA"/>
</dbReference>
<evidence type="ECO:0000313" key="10">
    <source>
        <dbReference type="Proteomes" id="UP000278332"/>
    </source>
</evidence>
<reference evidence="9 10" key="1">
    <citation type="submission" date="2018-08" db="EMBL/GenBank/DDBJ databases">
        <title>Recombination of ecologically and evolutionarily significant loci maintains genetic cohesion in the Pseudomonas syringae species complex.</title>
        <authorList>
            <person name="Dillon M."/>
            <person name="Thakur S."/>
            <person name="Almeida R.N.D."/>
            <person name="Weir B.S."/>
            <person name="Guttman D.S."/>
        </authorList>
    </citation>
    <scope>NUCLEOTIDE SEQUENCE [LARGE SCALE GENOMIC DNA]</scope>
    <source>
        <strain evidence="9 10">ICMP 6917</strain>
    </source>
</reference>
<feature type="domain" description="Nitrite/Sulfite reductase ferredoxin-like" evidence="8">
    <location>
        <begin position="48"/>
        <end position="102"/>
    </location>
</feature>
<dbReference type="SUPFAM" id="SSF55124">
    <property type="entry name" value="Nitrite/Sulfite reductase N-terminal domain-like"/>
    <property type="match status" value="2"/>
</dbReference>
<dbReference type="Proteomes" id="UP000278332">
    <property type="component" value="Unassembled WGS sequence"/>
</dbReference>
<keyword evidence="5" id="KW-0408">Iron</keyword>
<dbReference type="Pfam" id="PF01077">
    <property type="entry name" value="NIR_SIR"/>
    <property type="match status" value="1"/>
</dbReference>
<dbReference type="InterPro" id="IPR012798">
    <property type="entry name" value="Cbl_synth_CobG-like"/>
</dbReference>
<evidence type="ECO:0000256" key="2">
    <source>
        <dbReference type="ARBA" id="ARBA00022617"/>
    </source>
</evidence>
<evidence type="ECO:0000256" key="1">
    <source>
        <dbReference type="ARBA" id="ARBA00022485"/>
    </source>
</evidence>
<dbReference type="InterPro" id="IPR005117">
    <property type="entry name" value="NiRdtase/SiRdtase_haem-b_fer"/>
</dbReference>
<protein>
    <submittedName>
        <fullName evidence="9">Cobalamin biosynthesis protein CobG</fullName>
    </submittedName>
</protein>
<feature type="domain" description="Nitrite/sulphite reductase 4Fe-4S" evidence="7">
    <location>
        <begin position="115"/>
        <end position="259"/>
    </location>
</feature>
<organism evidence="9 10">
    <name type="scientific">Pseudomonas cichorii</name>
    <dbReference type="NCBI Taxonomy" id="36746"/>
    <lineage>
        <taxon>Bacteria</taxon>
        <taxon>Pseudomonadati</taxon>
        <taxon>Pseudomonadota</taxon>
        <taxon>Gammaproteobacteria</taxon>
        <taxon>Pseudomonadales</taxon>
        <taxon>Pseudomonadaceae</taxon>
        <taxon>Pseudomonas</taxon>
    </lineage>
</organism>
<dbReference type="Gene3D" id="3.30.413.10">
    <property type="entry name" value="Sulfite Reductase Hemoprotein, domain 1"/>
    <property type="match status" value="2"/>
</dbReference>
<dbReference type="Gene3D" id="3.90.480.10">
    <property type="entry name" value="Sulfite Reductase Hemoprotein,Domain 2"/>
    <property type="match status" value="1"/>
</dbReference>
<dbReference type="PANTHER" id="PTHR32439:SF9">
    <property type="entry name" value="BLR3264 PROTEIN"/>
    <property type="match status" value="1"/>
</dbReference>
<dbReference type="GO" id="GO:0020037">
    <property type="term" value="F:heme binding"/>
    <property type="evidence" value="ECO:0007669"/>
    <property type="project" value="InterPro"/>
</dbReference>
<dbReference type="PANTHER" id="PTHR32439">
    <property type="entry name" value="FERREDOXIN--NITRITE REDUCTASE, CHLOROPLASTIC"/>
    <property type="match status" value="1"/>
</dbReference>
<proteinExistence type="predicted"/>
<dbReference type="Pfam" id="PF03460">
    <property type="entry name" value="NIR_SIR_ferr"/>
    <property type="match status" value="2"/>
</dbReference>
<sequence length="461" mass="48243">MCLLKLQPESRSGDSLNEPKYARKSSIAIRPSACPGLLRIVPALDGGICRIKLAGGVITSAQALAVARAASTYAQGVIEATNRSNLQIRGIGADHEGLIESLMAAGLGPANPDSDDVRNLMLSPTAGLDPQMLFDTRPLAAQILASLENHARFHELSAKFALSLDGGEALVMLEHPHDLWLSALSLDGELLLAFGLAGCPAQDRPLAAVPLANGHELVVALLELFLDLASAEHSRMRHLLAEVPVVEILRQLTTRLSVPLRTDQKITGWQRPNPGDNRHLGIYPQAQTGLVSVGGAVPLGRLDAAMLTSVARLASEKGDGTLRLTPWQSLLLPNVPGERAQEVMTALQAAGLICSSEQPLSRIVACTGSAGCGKGLADTKADALLLAEQLPSGEAAHLTGCGRSCAAAHVAPVTLLAVSPGHYDLYFRDAAHSGFGVLRARDLTIEAVGAQLAADSRSSSA</sequence>
<keyword evidence="1" id="KW-0004">4Fe-4S</keyword>